<dbReference type="InterPro" id="IPR051972">
    <property type="entry name" value="Glutamate-rich_WD_repeat"/>
</dbReference>
<proteinExistence type="predicted"/>
<dbReference type="Gene3D" id="2.130.10.10">
    <property type="entry name" value="YVTN repeat-like/Quinoprotein amine dehydrogenase"/>
    <property type="match status" value="1"/>
</dbReference>
<feature type="chain" id="PRO_5017368634" description="Histone-binding protein RBBP4-like N-terminal domain-containing protein" evidence="4">
    <location>
        <begin position="20"/>
        <end position="179"/>
    </location>
</feature>
<name>A0A395IYF7_9HELO</name>
<gene>
    <name evidence="6" type="ORF">DID88_001424</name>
</gene>
<feature type="compositionally biased region" description="Acidic residues" evidence="3">
    <location>
        <begin position="63"/>
        <end position="76"/>
    </location>
</feature>
<organism evidence="6 7">
    <name type="scientific">Monilinia fructigena</name>
    <dbReference type="NCBI Taxonomy" id="38457"/>
    <lineage>
        <taxon>Eukaryota</taxon>
        <taxon>Fungi</taxon>
        <taxon>Dikarya</taxon>
        <taxon>Ascomycota</taxon>
        <taxon>Pezizomycotina</taxon>
        <taxon>Leotiomycetes</taxon>
        <taxon>Helotiales</taxon>
        <taxon>Sclerotiniaceae</taxon>
        <taxon>Monilinia</taxon>
    </lineage>
</organism>
<feature type="domain" description="Histone-binding protein RBBP4-like N-terminal" evidence="5">
    <location>
        <begin position="120"/>
        <end position="147"/>
    </location>
</feature>
<evidence type="ECO:0000313" key="7">
    <source>
        <dbReference type="Proteomes" id="UP000249056"/>
    </source>
</evidence>
<dbReference type="OrthoDB" id="2161379at2759"/>
<protein>
    <recommendedName>
        <fullName evidence="5">Histone-binding protein RBBP4-like N-terminal domain-containing protein</fullName>
    </recommendedName>
</protein>
<evidence type="ECO:0000256" key="4">
    <source>
        <dbReference type="SAM" id="SignalP"/>
    </source>
</evidence>
<keyword evidence="7" id="KW-1185">Reference proteome</keyword>
<evidence type="ECO:0000256" key="2">
    <source>
        <dbReference type="ARBA" id="ARBA00022737"/>
    </source>
</evidence>
<feature type="region of interest" description="Disordered" evidence="3">
    <location>
        <begin position="63"/>
        <end position="99"/>
    </location>
</feature>
<accession>A0A395IYF7</accession>
<dbReference type="PANTHER" id="PTHR45903:SF1">
    <property type="entry name" value="GLUTAMATE-RICH WD REPEAT-CONTAINING PROTEIN 1"/>
    <property type="match status" value="1"/>
</dbReference>
<dbReference type="GO" id="GO:0005730">
    <property type="term" value="C:nucleolus"/>
    <property type="evidence" value="ECO:0007669"/>
    <property type="project" value="TreeGrafter"/>
</dbReference>
<comment type="caution">
    <text evidence="6">The sequence shown here is derived from an EMBL/GenBank/DDBJ whole genome shotgun (WGS) entry which is preliminary data.</text>
</comment>
<feature type="signal peptide" evidence="4">
    <location>
        <begin position="1"/>
        <end position="19"/>
    </location>
</feature>
<feature type="compositionally biased region" description="Acidic residues" evidence="3">
    <location>
        <begin position="88"/>
        <end position="97"/>
    </location>
</feature>
<dbReference type="AlphaFoldDB" id="A0A395IYF7"/>
<dbReference type="EMBL" id="QKRW01000012">
    <property type="protein sequence ID" value="RAL64828.1"/>
    <property type="molecule type" value="Genomic_DNA"/>
</dbReference>
<dbReference type="InterPro" id="IPR015943">
    <property type="entry name" value="WD40/YVTN_repeat-like_dom_sf"/>
</dbReference>
<dbReference type="Proteomes" id="UP000249056">
    <property type="component" value="Unassembled WGS sequence"/>
</dbReference>
<keyword evidence="4" id="KW-0732">Signal</keyword>
<dbReference type="GO" id="GO:0042254">
    <property type="term" value="P:ribosome biogenesis"/>
    <property type="evidence" value="ECO:0007669"/>
    <property type="project" value="TreeGrafter"/>
</dbReference>
<reference evidence="6 7" key="1">
    <citation type="submission" date="2018-06" db="EMBL/GenBank/DDBJ databases">
        <title>Genome Sequence of the Brown Rot Fungal Pathogen Monilinia fructigena.</title>
        <authorList>
            <person name="Landi L."/>
            <person name="De Miccolis Angelini R.M."/>
            <person name="Pollastro S."/>
            <person name="Abate D."/>
            <person name="Faretra F."/>
            <person name="Romanazzi G."/>
        </authorList>
    </citation>
    <scope>NUCLEOTIDE SEQUENCE [LARGE SCALE GENOMIC DNA]</scope>
    <source>
        <strain evidence="6 7">Mfrg269</strain>
    </source>
</reference>
<evidence type="ECO:0000256" key="3">
    <source>
        <dbReference type="SAM" id="MobiDB-lite"/>
    </source>
</evidence>
<dbReference type="InterPro" id="IPR022052">
    <property type="entry name" value="Histone-bd_RBBP4-like_N"/>
</dbReference>
<evidence type="ECO:0000313" key="6">
    <source>
        <dbReference type="EMBL" id="RAL64828.1"/>
    </source>
</evidence>
<evidence type="ECO:0000256" key="1">
    <source>
        <dbReference type="ARBA" id="ARBA00022574"/>
    </source>
</evidence>
<keyword evidence="1" id="KW-0853">WD repeat</keyword>
<sequence>MSFMVLCLMFAGSLRQTRYSPVAYATYGTTGFEDEGTSCGGQFLQERDREKPELDDGVGEFEDEFEDEYESEDEILEAGVDGRPDAEREAEEAEAMEVDQQTFIVGRNKLEPGQTLSPDLTTYEMLHALSTPWPCLSFDILKDGLGDNRKTYPATMYAVWQEPGRKQTRKGKSIDGYEV</sequence>
<keyword evidence="2" id="KW-0677">Repeat</keyword>
<dbReference type="Pfam" id="PF12265">
    <property type="entry name" value="CAF1C_H4-bd"/>
    <property type="match status" value="1"/>
</dbReference>
<evidence type="ECO:0000259" key="5">
    <source>
        <dbReference type="Pfam" id="PF12265"/>
    </source>
</evidence>
<dbReference type="PANTHER" id="PTHR45903">
    <property type="entry name" value="GLUTAMATE-RICH WD REPEAT-CONTAINING PROTEIN 1"/>
    <property type="match status" value="1"/>
</dbReference>